<reference evidence="1 2" key="1">
    <citation type="journal article" date="2022" name="Hortic Res">
        <title>A haplotype resolved chromosomal level avocado genome allows analysis of novel avocado genes.</title>
        <authorList>
            <person name="Nath O."/>
            <person name="Fletcher S.J."/>
            <person name="Hayward A."/>
            <person name="Shaw L.M."/>
            <person name="Masouleh A.K."/>
            <person name="Furtado A."/>
            <person name="Henry R.J."/>
            <person name="Mitter N."/>
        </authorList>
    </citation>
    <scope>NUCLEOTIDE SEQUENCE [LARGE SCALE GENOMIC DNA]</scope>
    <source>
        <strain evidence="2">cv. Hass</strain>
    </source>
</reference>
<dbReference type="EMBL" id="CM056820">
    <property type="protein sequence ID" value="KAJ8615751.1"/>
    <property type="molecule type" value="Genomic_DNA"/>
</dbReference>
<keyword evidence="2" id="KW-1185">Reference proteome</keyword>
<proteinExistence type="predicted"/>
<evidence type="ECO:0000313" key="1">
    <source>
        <dbReference type="EMBL" id="KAJ8615751.1"/>
    </source>
</evidence>
<name>A0ACC2K3T4_PERAE</name>
<evidence type="ECO:0000313" key="2">
    <source>
        <dbReference type="Proteomes" id="UP001234297"/>
    </source>
</evidence>
<sequence>MKKQEEEAIPVLNKPCSDFISGKPNGHANKVVMKSPLDTIGMQMSSQNLEQCLDPLSFFKEDTAVQNPLDPLLRCSSKRMSYSSGGNETPLETVRLLPKPSRKEEEEKEEGIKALHHLKSVDPPFCISPSLNLARSTRSASRYLFSALLPSCPKSPLDRLLVDRFDSEQDEEDEEEEEGGDGGNGIEDRFLKIKELEEYLEEDEEREYGSSKEKRGSWP</sequence>
<gene>
    <name evidence="1" type="ORF">MRB53_035123</name>
</gene>
<comment type="caution">
    <text evidence="1">The sequence shown here is derived from an EMBL/GenBank/DDBJ whole genome shotgun (WGS) entry which is preliminary data.</text>
</comment>
<dbReference type="Proteomes" id="UP001234297">
    <property type="component" value="Chromosome 12"/>
</dbReference>
<accession>A0ACC2K3T4</accession>
<protein>
    <submittedName>
        <fullName evidence="1">Uncharacterized protein</fullName>
    </submittedName>
</protein>
<organism evidence="1 2">
    <name type="scientific">Persea americana</name>
    <name type="common">Avocado</name>
    <dbReference type="NCBI Taxonomy" id="3435"/>
    <lineage>
        <taxon>Eukaryota</taxon>
        <taxon>Viridiplantae</taxon>
        <taxon>Streptophyta</taxon>
        <taxon>Embryophyta</taxon>
        <taxon>Tracheophyta</taxon>
        <taxon>Spermatophyta</taxon>
        <taxon>Magnoliopsida</taxon>
        <taxon>Magnoliidae</taxon>
        <taxon>Laurales</taxon>
        <taxon>Lauraceae</taxon>
        <taxon>Persea</taxon>
    </lineage>
</organism>